<dbReference type="Proteomes" id="UP001223420">
    <property type="component" value="Unassembled WGS sequence"/>
</dbReference>
<dbReference type="AlphaFoldDB" id="A0AAJ1TT07"/>
<dbReference type="Gene3D" id="3.40.190.290">
    <property type="match status" value="1"/>
</dbReference>
<dbReference type="GO" id="GO:0006351">
    <property type="term" value="P:DNA-templated transcription"/>
    <property type="evidence" value="ECO:0007669"/>
    <property type="project" value="TreeGrafter"/>
</dbReference>
<evidence type="ECO:0000256" key="3">
    <source>
        <dbReference type="ARBA" id="ARBA00023125"/>
    </source>
</evidence>
<dbReference type="SUPFAM" id="SSF46785">
    <property type="entry name" value="Winged helix' DNA-binding domain"/>
    <property type="match status" value="1"/>
</dbReference>
<dbReference type="SUPFAM" id="SSF53850">
    <property type="entry name" value="Periplasmic binding protein-like II"/>
    <property type="match status" value="1"/>
</dbReference>
<evidence type="ECO:0000256" key="1">
    <source>
        <dbReference type="ARBA" id="ARBA00009437"/>
    </source>
</evidence>
<evidence type="ECO:0000259" key="5">
    <source>
        <dbReference type="PROSITE" id="PS50931"/>
    </source>
</evidence>
<dbReference type="InterPro" id="IPR005119">
    <property type="entry name" value="LysR_subst-bd"/>
</dbReference>
<evidence type="ECO:0000256" key="2">
    <source>
        <dbReference type="ARBA" id="ARBA00023015"/>
    </source>
</evidence>
<comment type="similarity">
    <text evidence="1">Belongs to the LysR transcriptional regulatory family.</text>
</comment>
<sequence length="301" mass="33139">MPDFDWNDLRAFLAVARVGRLTIAAQRMGIDHSTLSRRLSALEGALGTRLFDRRPSGFALTNDGERLLVDAERMESMAITLRARLDADVHQVGGTVRVGTPEAFGTYFLAPRLAELCAAQPGLEIELVANPRSFSLSKREADLAIGMTRPETGRLFARKLVDYALGLYAARGYTELADAIRSTDDLPGHRWVGYVEDLLWTSELNYLPQVSPAIHPQARISNVITQLEAVRGGAGLAVLPHFLARTCPDLVAVLPEAVRIVRAYWLVAHADTRDLPRVRLVSDFLTRQAEAAGDAFWLKGP</sequence>
<keyword evidence="4" id="KW-0804">Transcription</keyword>
<dbReference type="InterPro" id="IPR036388">
    <property type="entry name" value="WH-like_DNA-bd_sf"/>
</dbReference>
<dbReference type="Pfam" id="PF00126">
    <property type="entry name" value="HTH_1"/>
    <property type="match status" value="1"/>
</dbReference>
<protein>
    <submittedName>
        <fullName evidence="6">DNA-binding transcriptional LysR family regulator</fullName>
    </submittedName>
</protein>
<dbReference type="RefSeq" id="WP_230368279.1">
    <property type="nucleotide sequence ID" value="NZ_JAJALK010000025.1"/>
</dbReference>
<accession>A0AAJ1TT07</accession>
<keyword evidence="3 6" id="KW-0238">DNA-binding</keyword>
<dbReference type="Gene3D" id="1.10.10.10">
    <property type="entry name" value="Winged helix-like DNA-binding domain superfamily/Winged helix DNA-binding domain"/>
    <property type="match status" value="1"/>
</dbReference>
<dbReference type="InterPro" id="IPR058163">
    <property type="entry name" value="LysR-type_TF_proteobact-type"/>
</dbReference>
<dbReference type="GO" id="GO:0043565">
    <property type="term" value="F:sequence-specific DNA binding"/>
    <property type="evidence" value="ECO:0007669"/>
    <property type="project" value="TreeGrafter"/>
</dbReference>
<dbReference type="EMBL" id="JAUSWL010000016">
    <property type="protein sequence ID" value="MDQ0546616.1"/>
    <property type="molecule type" value="Genomic_DNA"/>
</dbReference>
<dbReference type="PROSITE" id="PS50931">
    <property type="entry name" value="HTH_LYSR"/>
    <property type="match status" value="1"/>
</dbReference>
<dbReference type="Pfam" id="PF03466">
    <property type="entry name" value="LysR_substrate"/>
    <property type="match status" value="1"/>
</dbReference>
<evidence type="ECO:0000313" key="7">
    <source>
        <dbReference type="Proteomes" id="UP001223420"/>
    </source>
</evidence>
<evidence type="ECO:0000313" key="6">
    <source>
        <dbReference type="EMBL" id="MDQ0546616.1"/>
    </source>
</evidence>
<dbReference type="InterPro" id="IPR036390">
    <property type="entry name" value="WH_DNA-bd_sf"/>
</dbReference>
<organism evidence="6 7">
    <name type="scientific">Methylobacterium brachiatum</name>
    <dbReference type="NCBI Taxonomy" id="269660"/>
    <lineage>
        <taxon>Bacteria</taxon>
        <taxon>Pseudomonadati</taxon>
        <taxon>Pseudomonadota</taxon>
        <taxon>Alphaproteobacteria</taxon>
        <taxon>Hyphomicrobiales</taxon>
        <taxon>Methylobacteriaceae</taxon>
        <taxon>Methylobacterium</taxon>
    </lineage>
</organism>
<evidence type="ECO:0000256" key="4">
    <source>
        <dbReference type="ARBA" id="ARBA00023163"/>
    </source>
</evidence>
<dbReference type="PANTHER" id="PTHR30537">
    <property type="entry name" value="HTH-TYPE TRANSCRIPTIONAL REGULATOR"/>
    <property type="match status" value="1"/>
</dbReference>
<comment type="caution">
    <text evidence="6">The sequence shown here is derived from an EMBL/GenBank/DDBJ whole genome shotgun (WGS) entry which is preliminary data.</text>
</comment>
<feature type="domain" description="HTH lysR-type" evidence="5">
    <location>
        <begin position="4"/>
        <end position="61"/>
    </location>
</feature>
<dbReference type="GO" id="GO:0003700">
    <property type="term" value="F:DNA-binding transcription factor activity"/>
    <property type="evidence" value="ECO:0007669"/>
    <property type="project" value="InterPro"/>
</dbReference>
<gene>
    <name evidence="6" type="ORF">QO001_005568</name>
</gene>
<proteinExistence type="inferred from homology"/>
<reference evidence="6" key="1">
    <citation type="submission" date="2023-07" db="EMBL/GenBank/DDBJ databases">
        <title>Genomic Encyclopedia of Type Strains, Phase IV (KMG-IV): sequencing the most valuable type-strain genomes for metagenomic binning, comparative biology and taxonomic classification.</title>
        <authorList>
            <person name="Goeker M."/>
        </authorList>
    </citation>
    <scope>NUCLEOTIDE SEQUENCE</scope>
    <source>
        <strain evidence="6">DSM 19569</strain>
    </source>
</reference>
<name>A0AAJ1TT07_9HYPH</name>
<dbReference type="PANTHER" id="PTHR30537:SF3">
    <property type="entry name" value="TRANSCRIPTIONAL REGULATORY PROTEIN"/>
    <property type="match status" value="1"/>
</dbReference>
<dbReference type="InterPro" id="IPR000847">
    <property type="entry name" value="LysR_HTH_N"/>
</dbReference>
<keyword evidence="2" id="KW-0805">Transcription regulation</keyword>